<feature type="compositionally biased region" description="Basic and acidic residues" evidence="1">
    <location>
        <begin position="7"/>
        <end position="21"/>
    </location>
</feature>
<sequence length="63" mass="6662">MAGRVAQGEDGRIGTMEHGRPASEPGGLASDAHAHVARHAPILHDVPVVPHHLHKRQASPNRA</sequence>
<reference evidence="2 3" key="1">
    <citation type="submission" date="2023-12" db="EMBL/GenBank/DDBJ databases">
        <title>Gut-associated functions are favored during microbiome assembly across C. elegans life.</title>
        <authorList>
            <person name="Zimmermann J."/>
        </authorList>
    </citation>
    <scope>NUCLEOTIDE SEQUENCE [LARGE SCALE GENOMIC DNA]</scope>
    <source>
        <strain evidence="2 3">JUb134</strain>
    </source>
</reference>
<dbReference type="RefSeq" id="WP_132884137.1">
    <property type="nucleotide sequence ID" value="NZ_JBBGZA010000001.1"/>
</dbReference>
<dbReference type="Proteomes" id="UP001380365">
    <property type="component" value="Unassembled WGS sequence"/>
</dbReference>
<proteinExistence type="predicted"/>
<protein>
    <submittedName>
        <fullName evidence="2">Uncharacterized protein</fullName>
    </submittedName>
</protein>
<comment type="caution">
    <text evidence="2">The sequence shown here is derived from an EMBL/GenBank/DDBJ whole genome shotgun (WGS) entry which is preliminary data.</text>
</comment>
<gene>
    <name evidence="2" type="ORF">WH159_12885</name>
</gene>
<name>A0ABU8Q7C2_9SPHN</name>
<organism evidence="2 3">
    <name type="scientific">Sphingomonas molluscorum</name>
    <dbReference type="NCBI Taxonomy" id="418184"/>
    <lineage>
        <taxon>Bacteria</taxon>
        <taxon>Pseudomonadati</taxon>
        <taxon>Pseudomonadota</taxon>
        <taxon>Alphaproteobacteria</taxon>
        <taxon>Sphingomonadales</taxon>
        <taxon>Sphingomonadaceae</taxon>
        <taxon>Sphingomonas</taxon>
    </lineage>
</organism>
<feature type="region of interest" description="Disordered" evidence="1">
    <location>
        <begin position="1"/>
        <end position="29"/>
    </location>
</feature>
<evidence type="ECO:0000313" key="2">
    <source>
        <dbReference type="EMBL" id="MEJ5095430.1"/>
    </source>
</evidence>
<evidence type="ECO:0000313" key="3">
    <source>
        <dbReference type="Proteomes" id="UP001380365"/>
    </source>
</evidence>
<dbReference type="EMBL" id="JBBGZA010000001">
    <property type="protein sequence ID" value="MEJ5095430.1"/>
    <property type="molecule type" value="Genomic_DNA"/>
</dbReference>
<evidence type="ECO:0000256" key="1">
    <source>
        <dbReference type="SAM" id="MobiDB-lite"/>
    </source>
</evidence>
<accession>A0ABU8Q7C2</accession>
<keyword evidence="3" id="KW-1185">Reference proteome</keyword>